<evidence type="ECO:0000256" key="3">
    <source>
        <dbReference type="ARBA" id="ARBA00022490"/>
    </source>
</evidence>
<reference evidence="6 7" key="1">
    <citation type="journal article" date="2018" name="Nat. Genet.">
        <title>The Rosa genome provides new insights in the design of modern roses.</title>
        <authorList>
            <person name="Bendahmane M."/>
        </authorList>
    </citation>
    <scope>NUCLEOTIDE SEQUENCE [LARGE SCALE GENOMIC DNA]</scope>
    <source>
        <strain evidence="7">cv. Old Blush</strain>
    </source>
</reference>
<dbReference type="InterPro" id="IPR015943">
    <property type="entry name" value="WD40/YVTN_repeat-like_dom_sf"/>
</dbReference>
<dbReference type="PANTHER" id="PTHR15598">
    <property type="entry name" value="ENHANCER OF MRNA-DECAPPING PROTEIN 4"/>
    <property type="match status" value="1"/>
</dbReference>
<dbReference type="PANTHER" id="PTHR15598:SF5">
    <property type="entry name" value="ENHANCER OF MRNA-DECAPPING PROTEIN 4"/>
    <property type="match status" value="1"/>
</dbReference>
<sequence>MFTFWLGPDEDGTPLITGRIVMAIQIVGEGEAVHQRVCWHCHKQDVLVVRVGKRVLQIDTTKVAKGEVPSAEDPIKCPVEKLSDGVQFVGKHDGEVTDLSMCQWMTTWLVSASMDGTKKIWEDRKSQPRLVLRPYDGPPVHSPTFVTAPKRPDHITHIEVGPPNREVKIWSSESEEGWLLPSDAESWKCTQTLRVKELCSTSS</sequence>
<dbReference type="GO" id="GO:0000932">
    <property type="term" value="C:P-body"/>
    <property type="evidence" value="ECO:0007669"/>
    <property type="project" value="UniProtKB-SubCell"/>
</dbReference>
<comment type="similarity">
    <text evidence="2">Belongs to the WD repeat EDC4 family.</text>
</comment>
<evidence type="ECO:0000256" key="1">
    <source>
        <dbReference type="ARBA" id="ARBA00004201"/>
    </source>
</evidence>
<keyword evidence="7" id="KW-1185">Reference proteome</keyword>
<dbReference type="InterPro" id="IPR036322">
    <property type="entry name" value="WD40_repeat_dom_sf"/>
</dbReference>
<dbReference type="GO" id="GO:0031087">
    <property type="term" value="P:deadenylation-independent decapping of nuclear-transcribed mRNA"/>
    <property type="evidence" value="ECO:0007669"/>
    <property type="project" value="InterPro"/>
</dbReference>
<keyword evidence="4" id="KW-0853">WD repeat</keyword>
<dbReference type="STRING" id="74649.A0A2P6QP69"/>
<proteinExistence type="inferred from homology"/>
<evidence type="ECO:0000256" key="4">
    <source>
        <dbReference type="ARBA" id="ARBA00022574"/>
    </source>
</evidence>
<evidence type="ECO:0000313" key="6">
    <source>
        <dbReference type="EMBL" id="PRQ35984.1"/>
    </source>
</evidence>
<dbReference type="Proteomes" id="UP000238479">
    <property type="component" value="Chromosome 4"/>
</dbReference>
<name>A0A2P6QP69_ROSCH</name>
<dbReference type="InterPro" id="IPR045152">
    <property type="entry name" value="EDC4-like"/>
</dbReference>
<dbReference type="Gramene" id="PRQ35984">
    <property type="protein sequence ID" value="PRQ35984"/>
    <property type="gene ID" value="RchiOBHm_Chr4g0386481"/>
</dbReference>
<evidence type="ECO:0000256" key="5">
    <source>
        <dbReference type="ARBA" id="ARBA00022737"/>
    </source>
</evidence>
<gene>
    <name evidence="6" type="ORF">RchiOBHm_Chr4g0386481</name>
</gene>
<comment type="subcellular location">
    <subcellularLocation>
        <location evidence="1">Cytoplasm</location>
        <location evidence="1">P-body</location>
    </subcellularLocation>
</comment>
<dbReference type="OMA" id="PDHITHI"/>
<comment type="caution">
    <text evidence="6">The sequence shown here is derived from an EMBL/GenBank/DDBJ whole genome shotgun (WGS) entry which is preliminary data.</text>
</comment>
<dbReference type="SUPFAM" id="SSF50978">
    <property type="entry name" value="WD40 repeat-like"/>
    <property type="match status" value="1"/>
</dbReference>
<keyword evidence="3" id="KW-0963">Cytoplasm</keyword>
<protein>
    <submittedName>
        <fullName evidence="6">Putative transcription factor WD40-like family</fullName>
    </submittedName>
</protein>
<accession>A0A2P6QP69</accession>
<dbReference type="EMBL" id="PDCK01000042">
    <property type="protein sequence ID" value="PRQ35984.1"/>
    <property type="molecule type" value="Genomic_DNA"/>
</dbReference>
<dbReference type="Gene3D" id="2.130.10.10">
    <property type="entry name" value="YVTN repeat-like/Quinoprotein amine dehydrogenase"/>
    <property type="match status" value="1"/>
</dbReference>
<evidence type="ECO:0000313" key="7">
    <source>
        <dbReference type="Proteomes" id="UP000238479"/>
    </source>
</evidence>
<dbReference type="AlphaFoldDB" id="A0A2P6QP69"/>
<organism evidence="6 7">
    <name type="scientific">Rosa chinensis</name>
    <name type="common">China rose</name>
    <dbReference type="NCBI Taxonomy" id="74649"/>
    <lineage>
        <taxon>Eukaryota</taxon>
        <taxon>Viridiplantae</taxon>
        <taxon>Streptophyta</taxon>
        <taxon>Embryophyta</taxon>
        <taxon>Tracheophyta</taxon>
        <taxon>Spermatophyta</taxon>
        <taxon>Magnoliopsida</taxon>
        <taxon>eudicotyledons</taxon>
        <taxon>Gunneridae</taxon>
        <taxon>Pentapetalae</taxon>
        <taxon>rosids</taxon>
        <taxon>fabids</taxon>
        <taxon>Rosales</taxon>
        <taxon>Rosaceae</taxon>
        <taxon>Rosoideae</taxon>
        <taxon>Rosoideae incertae sedis</taxon>
        <taxon>Rosa</taxon>
    </lineage>
</organism>
<evidence type="ECO:0000256" key="2">
    <source>
        <dbReference type="ARBA" id="ARBA00009639"/>
    </source>
</evidence>
<keyword evidence="5" id="KW-0677">Repeat</keyword>